<dbReference type="SUPFAM" id="SSF49503">
    <property type="entry name" value="Cupredoxins"/>
    <property type="match status" value="1"/>
</dbReference>
<dbReference type="OrthoDB" id="9781261at2"/>
<gene>
    <name evidence="13" type="ORF">SacmaDRAFT_3175</name>
</gene>
<evidence type="ECO:0000256" key="9">
    <source>
        <dbReference type="ARBA" id="ARBA00031399"/>
    </source>
</evidence>
<dbReference type="PROSITE" id="PS50857">
    <property type="entry name" value="COX2_CUA"/>
    <property type="match status" value="1"/>
</dbReference>
<organism evidence="13 14">
    <name type="scientific">Saccharomonospora marina XMU15</name>
    <dbReference type="NCBI Taxonomy" id="882083"/>
    <lineage>
        <taxon>Bacteria</taxon>
        <taxon>Bacillati</taxon>
        <taxon>Actinomycetota</taxon>
        <taxon>Actinomycetes</taxon>
        <taxon>Pseudonocardiales</taxon>
        <taxon>Pseudonocardiaceae</taxon>
        <taxon>Saccharomonospora</taxon>
    </lineage>
</organism>
<feature type="transmembrane region" description="Helical" evidence="11">
    <location>
        <begin position="55"/>
        <end position="72"/>
    </location>
</feature>
<evidence type="ECO:0000256" key="10">
    <source>
        <dbReference type="ARBA" id="ARBA00047816"/>
    </source>
</evidence>
<dbReference type="GO" id="GO:0016020">
    <property type="term" value="C:membrane"/>
    <property type="evidence" value="ECO:0007669"/>
    <property type="project" value="UniProtKB-SubCell"/>
</dbReference>
<keyword evidence="7 11" id="KW-0472">Membrane</keyword>
<reference evidence="13 14" key="1">
    <citation type="journal article" date="2012" name="Stand. Genomic Sci.">
        <title>Genome sequence of the ocean sediment bacterium Saccharomonospora marina type strain (XMU15(T)).</title>
        <authorList>
            <person name="Klenk H.P."/>
            <person name="Lu M."/>
            <person name="Lucas S."/>
            <person name="Lapidus A."/>
            <person name="Copeland A."/>
            <person name="Pitluck S."/>
            <person name="Goodwin L.A."/>
            <person name="Han C."/>
            <person name="Tapia R."/>
            <person name="Brambilla E.M."/>
            <person name="Potter G."/>
            <person name="Land M."/>
            <person name="Ivanova N."/>
            <person name="Rohde M."/>
            <person name="Goker M."/>
            <person name="Detter J.C."/>
            <person name="Li W.J."/>
            <person name="Kyrpides N.C."/>
            <person name="Woyke T."/>
        </authorList>
    </citation>
    <scope>NUCLEOTIDE SEQUENCE [LARGE SCALE GENOMIC DNA]</scope>
    <source>
        <strain evidence="13 14">XMU15</strain>
    </source>
</reference>
<dbReference type="InterPro" id="IPR001505">
    <property type="entry name" value="Copper_CuA"/>
</dbReference>
<evidence type="ECO:0000256" key="3">
    <source>
        <dbReference type="ARBA" id="ARBA00022448"/>
    </source>
</evidence>
<dbReference type="PRINTS" id="PR01166">
    <property type="entry name" value="CYCOXIDASEII"/>
</dbReference>
<dbReference type="eggNOG" id="COG1622">
    <property type="taxonomic scope" value="Bacteria"/>
</dbReference>
<accession>H5X8N3</accession>
<evidence type="ECO:0000313" key="14">
    <source>
        <dbReference type="Proteomes" id="UP000004926"/>
    </source>
</evidence>
<evidence type="ECO:0000256" key="1">
    <source>
        <dbReference type="ARBA" id="ARBA00004370"/>
    </source>
</evidence>
<evidence type="ECO:0000256" key="7">
    <source>
        <dbReference type="ARBA" id="ARBA00023136"/>
    </source>
</evidence>
<proteinExistence type="inferred from homology"/>
<dbReference type="Pfam" id="PF00116">
    <property type="entry name" value="COX2"/>
    <property type="match status" value="1"/>
</dbReference>
<comment type="subcellular location">
    <subcellularLocation>
        <location evidence="1">Membrane</location>
    </subcellularLocation>
</comment>
<evidence type="ECO:0000256" key="8">
    <source>
        <dbReference type="ARBA" id="ARBA00024688"/>
    </source>
</evidence>
<dbReference type="RefSeq" id="WP_009154786.1">
    <property type="nucleotide sequence ID" value="NZ_CM001439.1"/>
</dbReference>
<dbReference type="Gene3D" id="2.60.40.420">
    <property type="entry name" value="Cupredoxins - blue copper proteins"/>
    <property type="match status" value="1"/>
</dbReference>
<comment type="catalytic activity">
    <reaction evidence="10">
        <text>4 Fe(II)-[cytochrome c] + O2 + 8 H(+)(in) = 4 Fe(III)-[cytochrome c] + 2 H2O + 4 H(+)(out)</text>
        <dbReference type="Rhea" id="RHEA:11436"/>
        <dbReference type="Rhea" id="RHEA-COMP:10350"/>
        <dbReference type="Rhea" id="RHEA-COMP:14399"/>
        <dbReference type="ChEBI" id="CHEBI:15377"/>
        <dbReference type="ChEBI" id="CHEBI:15378"/>
        <dbReference type="ChEBI" id="CHEBI:15379"/>
        <dbReference type="ChEBI" id="CHEBI:29033"/>
        <dbReference type="ChEBI" id="CHEBI:29034"/>
        <dbReference type="EC" id="7.1.1.9"/>
    </reaction>
</comment>
<keyword evidence="11" id="KW-1133">Transmembrane helix</keyword>
<evidence type="ECO:0000256" key="2">
    <source>
        <dbReference type="ARBA" id="ARBA00007866"/>
    </source>
</evidence>
<keyword evidence="11" id="KW-0812">Transmembrane</keyword>
<feature type="domain" description="Cytochrome oxidase subunit II copper A binding" evidence="12">
    <location>
        <begin position="91"/>
        <end position="213"/>
    </location>
</feature>
<comment type="similarity">
    <text evidence="2">Belongs to the cytochrome c oxidase subunit 2 family.</text>
</comment>
<dbReference type="GO" id="GO:0042773">
    <property type="term" value="P:ATP synthesis coupled electron transport"/>
    <property type="evidence" value="ECO:0007669"/>
    <property type="project" value="TreeGrafter"/>
</dbReference>
<keyword evidence="6" id="KW-0186">Copper</keyword>
<evidence type="ECO:0000259" key="12">
    <source>
        <dbReference type="PROSITE" id="PS50857"/>
    </source>
</evidence>
<comment type="function">
    <text evidence="8">Subunits I and II form the functional core of the enzyme complex. Electrons originating in cytochrome c are transferred via heme a and Cu(A) to the binuclear center formed by heme a3 and Cu(B).</text>
</comment>
<dbReference type="PROSITE" id="PS00078">
    <property type="entry name" value="COX2"/>
    <property type="match status" value="1"/>
</dbReference>
<dbReference type="Proteomes" id="UP000004926">
    <property type="component" value="Chromosome"/>
</dbReference>
<dbReference type="PANTHER" id="PTHR22888">
    <property type="entry name" value="CYTOCHROME C OXIDASE, SUBUNIT II"/>
    <property type="match status" value="1"/>
</dbReference>
<feature type="transmembrane region" description="Helical" evidence="11">
    <location>
        <begin position="15"/>
        <end position="35"/>
    </location>
</feature>
<sequence length="217" mass="24129">MSFLEVFQRTLSWEAVVASVVFGLIALTLLGTLAVSRRRSPDRRRKDSRPVVEGVYALLLAGTAGVIVYVTASAHQEVRTGETGYHVSNRPGAIRVDVTAFQWCWQFDYADTGRSVTGTCREGDEGLPTLVVPTGRPVELKLTSSDVVHALWIPDLAVKLDAYPDHTNTLTMEFDREGRWLGRCAEFCGEHHPAMHFNVRAVSPQEYQQWLQQGSAV</sequence>
<name>H5X8N3_9PSEU</name>
<evidence type="ECO:0000256" key="6">
    <source>
        <dbReference type="ARBA" id="ARBA00023008"/>
    </source>
</evidence>
<keyword evidence="4" id="KW-0479">Metal-binding</keyword>
<dbReference type="GO" id="GO:0004129">
    <property type="term" value="F:cytochrome-c oxidase activity"/>
    <property type="evidence" value="ECO:0007669"/>
    <property type="project" value="UniProtKB-EC"/>
</dbReference>
<evidence type="ECO:0000256" key="4">
    <source>
        <dbReference type="ARBA" id="ARBA00022723"/>
    </source>
</evidence>
<keyword evidence="5" id="KW-0249">Electron transport</keyword>
<evidence type="ECO:0000313" key="13">
    <source>
        <dbReference type="EMBL" id="EHR51402.1"/>
    </source>
</evidence>
<dbReference type="InterPro" id="IPR008972">
    <property type="entry name" value="Cupredoxin"/>
</dbReference>
<dbReference type="PANTHER" id="PTHR22888:SF9">
    <property type="entry name" value="CYTOCHROME C OXIDASE SUBUNIT 2"/>
    <property type="match status" value="1"/>
</dbReference>
<dbReference type="AlphaFoldDB" id="H5X8N3"/>
<keyword evidence="3" id="KW-0813">Transport</keyword>
<dbReference type="STRING" id="882083.SacmaDRAFT_3175"/>
<dbReference type="InterPro" id="IPR002429">
    <property type="entry name" value="CcO_II-like_C"/>
</dbReference>
<evidence type="ECO:0000256" key="5">
    <source>
        <dbReference type="ARBA" id="ARBA00022982"/>
    </source>
</evidence>
<dbReference type="GO" id="GO:0005507">
    <property type="term" value="F:copper ion binding"/>
    <property type="evidence" value="ECO:0007669"/>
    <property type="project" value="InterPro"/>
</dbReference>
<evidence type="ECO:0000256" key="11">
    <source>
        <dbReference type="SAM" id="Phobius"/>
    </source>
</evidence>
<keyword evidence="14" id="KW-1185">Reference proteome</keyword>
<dbReference type="EMBL" id="CM001439">
    <property type="protein sequence ID" value="EHR51402.1"/>
    <property type="molecule type" value="Genomic_DNA"/>
</dbReference>
<protein>
    <recommendedName>
        <fullName evidence="9">Cytochrome aa3 subunit 2</fullName>
    </recommendedName>
</protein>
<dbReference type="HOGENOM" id="CLU_036876_1_2_11"/>
<dbReference type="InterPro" id="IPR045187">
    <property type="entry name" value="CcO_II"/>
</dbReference>